<dbReference type="Gene3D" id="1.10.510.10">
    <property type="entry name" value="Transferase(Phosphotransferase) domain 1"/>
    <property type="match status" value="1"/>
</dbReference>
<evidence type="ECO:0000313" key="15">
    <source>
        <dbReference type="Proteomes" id="UP000035368"/>
    </source>
</evidence>
<dbReference type="PANTHER" id="PTHR43289">
    <property type="entry name" value="MITOGEN-ACTIVATED PROTEIN KINASE KINASE KINASE 20-RELATED"/>
    <property type="match status" value="1"/>
</dbReference>
<dbReference type="Gene3D" id="3.30.10.20">
    <property type="match status" value="5"/>
</dbReference>
<dbReference type="OrthoDB" id="9762169at2"/>
<sequence>MSSVQVGDILDNRYRIDTPIARGGMSTVYRCVDLRLGRQVAAKVMDDRYLDDPIFRTRFEREARSMAQLNHPNLVNVYDFSSSSSHAFLIMELITGGTLRELLAERGPMPPHAATQVLREILTGLAAAHRLGIVHRDIKPDNVLISSSHQVKLADFGLVRAITESERTSDHIIGTVSYLSPEQVDGGHISAATDVYSAGIVLFELLTGMLPFSGDTQLGHAMARLSRDVPPPSSRIDGVPPLFDELVAAATHRDPADRFATAMDFLAALEDVAAAEHLPAFTVPVPRNSAAARATAIVSLPPLNDAARTDLIDTTDSTKVIPSHPVQPSGPPARGVADQTAQFPAAPSPSTAEESFQQLHTRVESAISPEPGTPAVSRSFAPEPPPKPISNRSSIKIIVWLIVVGMLLASVAVGGWWFGSGRYGEIPQVLGLDEHAATATVEQAGFVSSIRPTYSDDMPAGSVIGTDPPFGQRAPRSQQVVVLLSQGRPTVPVLPTNGDVQRFRELLQERGLHLSFGEATFSDDVPVGGVVSTSPPVGSFVTVGATVTASLSKGPAPVEVPVVAGLTEQQARQLLEKAGLRVSGVDRVFQERSAAGTVIDSTPANHTKVARGTDVELKVSNALTVPDVSGLDRTAAKRVLEEAGFVVAIQESSEAREKKNLVVKQAPEPGALVNPDHAQATIHLNSKVKVANVLGKSIPDATRILEEQGLAVSVLRDGDRVIRQTPRSKSEVSADQVIELSAL</sequence>
<dbReference type="AlphaFoldDB" id="A0A0G3GVG2"/>
<dbReference type="STRING" id="1050174.CEPID_08440"/>
<keyword evidence="15" id="KW-1185">Reference proteome</keyword>
<dbReference type="InterPro" id="IPR011009">
    <property type="entry name" value="Kinase-like_dom_sf"/>
</dbReference>
<dbReference type="GO" id="GO:0005524">
    <property type="term" value="F:ATP binding"/>
    <property type="evidence" value="ECO:0007669"/>
    <property type="project" value="UniProtKB-KW"/>
</dbReference>
<dbReference type="PROSITE" id="PS50011">
    <property type="entry name" value="PROTEIN_KINASE_DOM"/>
    <property type="match status" value="1"/>
</dbReference>
<keyword evidence="11" id="KW-0472">Membrane</keyword>
<evidence type="ECO:0000256" key="9">
    <source>
        <dbReference type="ARBA" id="ARBA00048679"/>
    </source>
</evidence>
<dbReference type="InterPro" id="IPR000719">
    <property type="entry name" value="Prot_kinase_dom"/>
</dbReference>
<keyword evidence="2 14" id="KW-0723">Serine/threonine-protein kinase</keyword>
<feature type="region of interest" description="Disordered" evidence="10">
    <location>
        <begin position="315"/>
        <end position="387"/>
    </location>
</feature>
<dbReference type="KEGG" id="cei:CEPID_08440"/>
<dbReference type="CDD" id="cd14014">
    <property type="entry name" value="STKc_PknB_like"/>
    <property type="match status" value="1"/>
</dbReference>
<feature type="transmembrane region" description="Helical" evidence="11">
    <location>
        <begin position="397"/>
        <end position="418"/>
    </location>
</feature>
<reference evidence="14 15" key="1">
    <citation type="submission" date="2015-05" db="EMBL/GenBank/DDBJ databases">
        <title>Complete genome sequence of Corynebacterium epidermidicanis DSM 45586, isolated from the skin of a dog suffering from pruritus.</title>
        <authorList>
            <person name="Ruckert C."/>
            <person name="Albersmeier A."/>
            <person name="Winkler A."/>
            <person name="Tauch A."/>
        </authorList>
    </citation>
    <scope>NUCLEOTIDE SEQUENCE [LARGE SCALE GENOMIC DNA]</scope>
    <source>
        <strain evidence="14 15">DSM 45586</strain>
    </source>
</reference>
<feature type="domain" description="Protein kinase" evidence="12">
    <location>
        <begin position="14"/>
        <end position="281"/>
    </location>
</feature>
<comment type="catalytic activity">
    <reaction evidence="8">
        <text>L-threonyl-[protein] + ATP = O-phospho-L-threonyl-[protein] + ADP + H(+)</text>
        <dbReference type="Rhea" id="RHEA:46608"/>
        <dbReference type="Rhea" id="RHEA-COMP:11060"/>
        <dbReference type="Rhea" id="RHEA-COMP:11605"/>
        <dbReference type="ChEBI" id="CHEBI:15378"/>
        <dbReference type="ChEBI" id="CHEBI:30013"/>
        <dbReference type="ChEBI" id="CHEBI:30616"/>
        <dbReference type="ChEBI" id="CHEBI:61977"/>
        <dbReference type="ChEBI" id="CHEBI:456216"/>
        <dbReference type="EC" id="2.7.11.1"/>
    </reaction>
</comment>
<dbReference type="PANTHER" id="PTHR43289:SF6">
    <property type="entry name" value="SERINE_THREONINE-PROTEIN KINASE NEKL-3"/>
    <property type="match status" value="1"/>
</dbReference>
<dbReference type="SUPFAM" id="SSF56112">
    <property type="entry name" value="Protein kinase-like (PK-like)"/>
    <property type="match status" value="1"/>
</dbReference>
<evidence type="ECO:0000256" key="1">
    <source>
        <dbReference type="ARBA" id="ARBA00012513"/>
    </source>
</evidence>
<evidence type="ECO:0000256" key="5">
    <source>
        <dbReference type="ARBA" id="ARBA00022741"/>
    </source>
</evidence>
<proteinExistence type="predicted"/>
<keyword evidence="5" id="KW-0547">Nucleotide-binding</keyword>
<dbReference type="GO" id="GO:0004674">
    <property type="term" value="F:protein serine/threonine kinase activity"/>
    <property type="evidence" value="ECO:0007669"/>
    <property type="project" value="UniProtKB-KW"/>
</dbReference>
<dbReference type="NCBIfam" id="NF033483">
    <property type="entry name" value="PknB_PASTA_kin"/>
    <property type="match status" value="1"/>
</dbReference>
<dbReference type="Proteomes" id="UP000035368">
    <property type="component" value="Chromosome"/>
</dbReference>
<evidence type="ECO:0000256" key="3">
    <source>
        <dbReference type="ARBA" id="ARBA00022679"/>
    </source>
</evidence>
<dbReference type="PROSITE" id="PS51178">
    <property type="entry name" value="PASTA"/>
    <property type="match status" value="3"/>
</dbReference>
<accession>A0A0G3GVG2</accession>
<keyword evidence="3 14" id="KW-0808">Transferase</keyword>
<dbReference type="EMBL" id="CP011541">
    <property type="protein sequence ID" value="AKK03538.1"/>
    <property type="molecule type" value="Genomic_DNA"/>
</dbReference>
<keyword evidence="7" id="KW-0067">ATP-binding</keyword>
<dbReference type="InterPro" id="IPR005543">
    <property type="entry name" value="PASTA_dom"/>
</dbReference>
<dbReference type="SUPFAM" id="SSF54184">
    <property type="entry name" value="Penicillin-binding protein 2x (pbp-2x), c-terminal domain"/>
    <property type="match status" value="1"/>
</dbReference>
<comment type="catalytic activity">
    <reaction evidence="9">
        <text>L-seryl-[protein] + ATP = O-phospho-L-seryl-[protein] + ADP + H(+)</text>
        <dbReference type="Rhea" id="RHEA:17989"/>
        <dbReference type="Rhea" id="RHEA-COMP:9863"/>
        <dbReference type="Rhea" id="RHEA-COMP:11604"/>
        <dbReference type="ChEBI" id="CHEBI:15378"/>
        <dbReference type="ChEBI" id="CHEBI:29999"/>
        <dbReference type="ChEBI" id="CHEBI:30616"/>
        <dbReference type="ChEBI" id="CHEBI:83421"/>
        <dbReference type="ChEBI" id="CHEBI:456216"/>
        <dbReference type="EC" id="2.7.11.1"/>
    </reaction>
</comment>
<dbReference type="GO" id="GO:0106310">
    <property type="term" value="F:protein serine kinase activity"/>
    <property type="evidence" value="ECO:0007669"/>
    <property type="project" value="RHEA"/>
</dbReference>
<evidence type="ECO:0000313" key="14">
    <source>
        <dbReference type="EMBL" id="AKK03538.1"/>
    </source>
</evidence>
<evidence type="ECO:0000256" key="2">
    <source>
        <dbReference type="ARBA" id="ARBA00022527"/>
    </source>
</evidence>
<name>A0A0G3GVG2_9CORY</name>
<keyword evidence="11" id="KW-0812">Transmembrane</keyword>
<keyword evidence="6 14" id="KW-0418">Kinase</keyword>
<dbReference type="Gene3D" id="3.30.200.20">
    <property type="entry name" value="Phosphorylase Kinase, domain 1"/>
    <property type="match status" value="1"/>
</dbReference>
<evidence type="ECO:0000259" key="12">
    <source>
        <dbReference type="PROSITE" id="PS50011"/>
    </source>
</evidence>
<evidence type="ECO:0000256" key="11">
    <source>
        <dbReference type="SAM" id="Phobius"/>
    </source>
</evidence>
<feature type="domain" description="PASTA" evidence="13">
    <location>
        <begin position="684"/>
        <end position="743"/>
    </location>
</feature>
<dbReference type="EC" id="2.7.11.1" evidence="1"/>
<gene>
    <name evidence="14" type="ORF">CEPID_08440</name>
</gene>
<evidence type="ECO:0000259" key="13">
    <source>
        <dbReference type="PROSITE" id="PS51178"/>
    </source>
</evidence>
<dbReference type="PROSITE" id="PS00108">
    <property type="entry name" value="PROTEIN_KINASE_ST"/>
    <property type="match status" value="1"/>
</dbReference>
<protein>
    <recommendedName>
        <fullName evidence="1">non-specific serine/threonine protein kinase</fullName>
        <ecNumber evidence="1">2.7.11.1</ecNumber>
    </recommendedName>
</protein>
<dbReference type="PATRIC" id="fig|1050174.4.peg.1700"/>
<dbReference type="FunFam" id="1.10.510.10:FF:000021">
    <property type="entry name" value="Serine/threonine protein kinase"/>
    <property type="match status" value="1"/>
</dbReference>
<dbReference type="RefSeq" id="WP_047240548.1">
    <property type="nucleotide sequence ID" value="NZ_CP011541.1"/>
</dbReference>
<evidence type="ECO:0000256" key="10">
    <source>
        <dbReference type="SAM" id="MobiDB-lite"/>
    </source>
</evidence>
<evidence type="ECO:0000256" key="6">
    <source>
        <dbReference type="ARBA" id="ARBA00022777"/>
    </source>
</evidence>
<keyword evidence="4" id="KW-0677">Repeat</keyword>
<feature type="domain" description="PASTA" evidence="13">
    <location>
        <begin position="420"/>
        <end position="486"/>
    </location>
</feature>
<dbReference type="InterPro" id="IPR008271">
    <property type="entry name" value="Ser/Thr_kinase_AS"/>
</dbReference>
<evidence type="ECO:0000256" key="4">
    <source>
        <dbReference type="ARBA" id="ARBA00022737"/>
    </source>
</evidence>
<evidence type="ECO:0000256" key="8">
    <source>
        <dbReference type="ARBA" id="ARBA00047899"/>
    </source>
</evidence>
<dbReference type="Pfam" id="PF03793">
    <property type="entry name" value="PASTA"/>
    <property type="match status" value="5"/>
</dbReference>
<feature type="domain" description="PASTA" evidence="13">
    <location>
        <begin position="554"/>
        <end position="621"/>
    </location>
</feature>
<dbReference type="SMART" id="SM00220">
    <property type="entry name" value="S_TKc"/>
    <property type="match status" value="1"/>
</dbReference>
<feature type="compositionally biased region" description="Polar residues" evidence="10">
    <location>
        <begin position="348"/>
        <end position="360"/>
    </location>
</feature>
<keyword evidence="11" id="KW-1133">Transmembrane helix</keyword>
<dbReference type="CDD" id="cd06577">
    <property type="entry name" value="PASTA_pknB"/>
    <property type="match status" value="4"/>
</dbReference>
<dbReference type="Pfam" id="PF00069">
    <property type="entry name" value="Pkinase"/>
    <property type="match status" value="1"/>
</dbReference>
<evidence type="ECO:0000256" key="7">
    <source>
        <dbReference type="ARBA" id="ARBA00022840"/>
    </source>
</evidence>
<dbReference type="SMART" id="SM00740">
    <property type="entry name" value="PASTA"/>
    <property type="match status" value="4"/>
</dbReference>
<organism evidence="14 15">
    <name type="scientific">Corynebacterium epidermidicanis</name>
    <dbReference type="NCBI Taxonomy" id="1050174"/>
    <lineage>
        <taxon>Bacteria</taxon>
        <taxon>Bacillati</taxon>
        <taxon>Actinomycetota</taxon>
        <taxon>Actinomycetes</taxon>
        <taxon>Mycobacteriales</taxon>
        <taxon>Corynebacteriaceae</taxon>
        <taxon>Corynebacterium</taxon>
    </lineage>
</organism>